<evidence type="ECO:0000256" key="10">
    <source>
        <dbReference type="ARBA" id="ARBA00022989"/>
    </source>
</evidence>
<accession>A0A1Z5HWJ9</accession>
<dbReference type="EMBL" id="BDGJ01000187">
    <property type="protein sequence ID" value="GAW93909.1"/>
    <property type="molecule type" value="Genomic_DNA"/>
</dbReference>
<keyword evidence="8" id="KW-0378">Hydrolase</keyword>
<gene>
    <name evidence="15" type="ORF">KKC1_30310</name>
</gene>
<comment type="subcellular location">
    <subcellularLocation>
        <location evidence="2">Cell membrane</location>
        <topology evidence="2">Multi-pass membrane protein</topology>
    </subcellularLocation>
</comment>
<sequence>MHIGSLWELLVAVPAILLAVTFHEYAHGKVAYLLGDPTPKYQGRLTLNPLAHLDPLGTLLFVLAGFGWAKPVQVNPFYFHGDRRRGMMLVSLAGPLMNLVLAYLAAVASRVLVFAPFYIKQFLFAVVMYNIILAVFNLIPVPPLDGSKILAGLLPPQHTGIIYQLETYGPLILLLLIFTGFIGLIMNPLIRVVYSLITLLSGMGYY</sequence>
<proteinExistence type="inferred from homology"/>
<evidence type="ECO:0000256" key="5">
    <source>
        <dbReference type="ARBA" id="ARBA00022670"/>
    </source>
</evidence>
<evidence type="ECO:0000256" key="11">
    <source>
        <dbReference type="ARBA" id="ARBA00023049"/>
    </source>
</evidence>
<keyword evidence="7" id="KW-0479">Metal-binding</keyword>
<keyword evidence="12 13" id="KW-0472">Membrane</keyword>
<dbReference type="GO" id="GO:0006508">
    <property type="term" value="P:proteolysis"/>
    <property type="evidence" value="ECO:0007669"/>
    <property type="project" value="UniProtKB-KW"/>
</dbReference>
<keyword evidence="9" id="KW-0862">Zinc</keyword>
<evidence type="ECO:0000256" key="8">
    <source>
        <dbReference type="ARBA" id="ARBA00022801"/>
    </source>
</evidence>
<dbReference type="InterPro" id="IPR044537">
    <property type="entry name" value="Rip2-like"/>
</dbReference>
<keyword evidence="10 13" id="KW-1133">Transmembrane helix</keyword>
<dbReference type="PANTHER" id="PTHR35864">
    <property type="entry name" value="ZINC METALLOPROTEASE MJ0611-RELATED"/>
    <property type="match status" value="1"/>
</dbReference>
<comment type="similarity">
    <text evidence="3">Belongs to the peptidase M50B family.</text>
</comment>
<organism evidence="15 16">
    <name type="scientific">Calderihabitans maritimus</name>
    <dbReference type="NCBI Taxonomy" id="1246530"/>
    <lineage>
        <taxon>Bacteria</taxon>
        <taxon>Bacillati</taxon>
        <taxon>Bacillota</taxon>
        <taxon>Clostridia</taxon>
        <taxon>Neomoorellales</taxon>
        <taxon>Calderihabitantaceae</taxon>
        <taxon>Calderihabitans</taxon>
    </lineage>
</organism>
<evidence type="ECO:0000313" key="16">
    <source>
        <dbReference type="Proteomes" id="UP000197032"/>
    </source>
</evidence>
<feature type="transmembrane region" description="Helical" evidence="13">
    <location>
        <begin position="171"/>
        <end position="197"/>
    </location>
</feature>
<dbReference type="AlphaFoldDB" id="A0A1Z5HWJ9"/>
<reference evidence="16" key="1">
    <citation type="journal article" date="2017" name="Appl. Environ. Microbiol.">
        <title>Genomic analysis of Calderihabitans maritimus KKC1, a thermophilic hydrogenogenic carboxydotrophic bacterium isolated from marine sediment.</title>
        <authorList>
            <person name="Omae K."/>
            <person name="Yoneda Y."/>
            <person name="Fukuyama Y."/>
            <person name="Yoshida T."/>
            <person name="Sako Y."/>
        </authorList>
    </citation>
    <scope>NUCLEOTIDE SEQUENCE [LARGE SCALE GENOMIC DNA]</scope>
    <source>
        <strain evidence="16">KKC1</strain>
    </source>
</reference>
<evidence type="ECO:0000256" key="12">
    <source>
        <dbReference type="ARBA" id="ARBA00023136"/>
    </source>
</evidence>
<evidence type="ECO:0000256" key="2">
    <source>
        <dbReference type="ARBA" id="ARBA00004651"/>
    </source>
</evidence>
<evidence type="ECO:0000259" key="14">
    <source>
        <dbReference type="Pfam" id="PF02163"/>
    </source>
</evidence>
<comment type="caution">
    <text evidence="15">The sequence shown here is derived from an EMBL/GenBank/DDBJ whole genome shotgun (WGS) entry which is preliminary data.</text>
</comment>
<dbReference type="GO" id="GO:0046872">
    <property type="term" value="F:metal ion binding"/>
    <property type="evidence" value="ECO:0007669"/>
    <property type="project" value="UniProtKB-KW"/>
</dbReference>
<evidence type="ECO:0000313" key="15">
    <source>
        <dbReference type="EMBL" id="GAW93909.1"/>
    </source>
</evidence>
<dbReference type="PANTHER" id="PTHR35864:SF1">
    <property type="entry name" value="ZINC METALLOPROTEASE YWHC-RELATED"/>
    <property type="match status" value="1"/>
</dbReference>
<evidence type="ECO:0000256" key="13">
    <source>
        <dbReference type="SAM" id="Phobius"/>
    </source>
</evidence>
<dbReference type="Proteomes" id="UP000197032">
    <property type="component" value="Unassembled WGS sequence"/>
</dbReference>
<evidence type="ECO:0000256" key="9">
    <source>
        <dbReference type="ARBA" id="ARBA00022833"/>
    </source>
</evidence>
<keyword evidence="4" id="KW-1003">Cell membrane</keyword>
<name>A0A1Z5HWJ9_9FIRM</name>
<evidence type="ECO:0000256" key="6">
    <source>
        <dbReference type="ARBA" id="ARBA00022692"/>
    </source>
</evidence>
<feature type="transmembrane region" description="Helical" evidence="13">
    <location>
        <begin position="89"/>
        <end position="112"/>
    </location>
</feature>
<dbReference type="Pfam" id="PF02163">
    <property type="entry name" value="Peptidase_M50"/>
    <property type="match status" value="1"/>
</dbReference>
<evidence type="ECO:0000256" key="1">
    <source>
        <dbReference type="ARBA" id="ARBA00001947"/>
    </source>
</evidence>
<feature type="transmembrane region" description="Helical" evidence="13">
    <location>
        <begin position="118"/>
        <end position="139"/>
    </location>
</feature>
<dbReference type="GO" id="GO:0005886">
    <property type="term" value="C:plasma membrane"/>
    <property type="evidence" value="ECO:0007669"/>
    <property type="project" value="UniProtKB-SubCell"/>
</dbReference>
<comment type="cofactor">
    <cofactor evidence="1">
        <name>Zn(2+)</name>
        <dbReference type="ChEBI" id="CHEBI:29105"/>
    </cofactor>
</comment>
<dbReference type="RefSeq" id="WP_088554963.1">
    <property type="nucleotide sequence ID" value="NZ_BDGJ01000187.1"/>
</dbReference>
<evidence type="ECO:0000256" key="4">
    <source>
        <dbReference type="ARBA" id="ARBA00022475"/>
    </source>
</evidence>
<keyword evidence="5" id="KW-0645">Protease</keyword>
<keyword evidence="11" id="KW-0482">Metalloprotease</keyword>
<evidence type="ECO:0000256" key="7">
    <source>
        <dbReference type="ARBA" id="ARBA00022723"/>
    </source>
</evidence>
<dbReference type="InterPro" id="IPR052348">
    <property type="entry name" value="Metallopeptidase_M50B"/>
</dbReference>
<keyword evidence="6 13" id="KW-0812">Transmembrane</keyword>
<keyword evidence="16" id="KW-1185">Reference proteome</keyword>
<evidence type="ECO:0000256" key="3">
    <source>
        <dbReference type="ARBA" id="ARBA00007931"/>
    </source>
</evidence>
<dbReference type="InterPro" id="IPR008915">
    <property type="entry name" value="Peptidase_M50"/>
</dbReference>
<feature type="domain" description="Peptidase M50" evidence="14">
    <location>
        <begin position="119"/>
        <end position="155"/>
    </location>
</feature>
<dbReference type="CDD" id="cd06158">
    <property type="entry name" value="S2P-M50_like_1"/>
    <property type="match status" value="1"/>
</dbReference>
<dbReference type="OrthoDB" id="9800627at2"/>
<protein>
    <submittedName>
        <fullName evidence="15">Peptidase M50</fullName>
    </submittedName>
</protein>
<dbReference type="GO" id="GO:0008237">
    <property type="term" value="F:metallopeptidase activity"/>
    <property type="evidence" value="ECO:0007669"/>
    <property type="project" value="UniProtKB-KW"/>
</dbReference>